<dbReference type="Gramene" id="TraesCS2D03G1039600.2">
    <property type="protein sequence ID" value="TraesCS2D03G1039600.2.CDS"/>
    <property type="gene ID" value="TraesCS2D03G1039600"/>
</dbReference>
<dbReference type="Pfam" id="PF00931">
    <property type="entry name" value="NB-ARC"/>
    <property type="match status" value="1"/>
</dbReference>
<proteinExistence type="inferred from homology"/>
<evidence type="ECO:0000259" key="10">
    <source>
        <dbReference type="Pfam" id="PF25019"/>
    </source>
</evidence>
<evidence type="ECO:0000313" key="11">
    <source>
        <dbReference type="EnsemblPlants" id="TraesCS2D02G465600.1"/>
    </source>
</evidence>
<keyword evidence="12" id="KW-1185">Reference proteome</keyword>
<dbReference type="Gene3D" id="3.40.50.300">
    <property type="entry name" value="P-loop containing nucleotide triphosphate hydrolases"/>
    <property type="match status" value="1"/>
</dbReference>
<dbReference type="Proteomes" id="UP000019116">
    <property type="component" value="Chromosome 2D"/>
</dbReference>
<dbReference type="GO" id="GO:0005524">
    <property type="term" value="F:ATP binding"/>
    <property type="evidence" value="ECO:0007669"/>
    <property type="project" value="UniProtKB-KW"/>
</dbReference>
<dbReference type="PRINTS" id="PR00364">
    <property type="entry name" value="DISEASERSIST"/>
</dbReference>
<comment type="similarity">
    <text evidence="1">Belongs to the disease resistance NB-LRR family.</text>
</comment>
<evidence type="ECO:0000256" key="2">
    <source>
        <dbReference type="ARBA" id="ARBA00022614"/>
    </source>
</evidence>
<feature type="domain" description="R13L1/DRL21-like LRR repeat region" evidence="10">
    <location>
        <begin position="722"/>
        <end position="848"/>
    </location>
</feature>
<dbReference type="PANTHER" id="PTHR36766:SF40">
    <property type="entry name" value="DISEASE RESISTANCE PROTEIN RGA3"/>
    <property type="match status" value="1"/>
</dbReference>
<reference evidence="11" key="2">
    <citation type="submission" date="2018-10" db="UniProtKB">
        <authorList>
            <consortium name="EnsemblPlants"/>
        </authorList>
    </citation>
    <scope>IDENTIFICATION</scope>
</reference>
<evidence type="ECO:0000256" key="4">
    <source>
        <dbReference type="ARBA" id="ARBA00022741"/>
    </source>
</evidence>
<dbReference type="SUPFAM" id="SSF52058">
    <property type="entry name" value="L domain-like"/>
    <property type="match status" value="2"/>
</dbReference>
<dbReference type="InterPro" id="IPR032675">
    <property type="entry name" value="LRR_dom_sf"/>
</dbReference>
<evidence type="ECO:0000259" key="9">
    <source>
        <dbReference type="Pfam" id="PF18052"/>
    </source>
</evidence>
<name>A0A3B6DJ01_WHEAT</name>
<dbReference type="STRING" id="4565.A0A3B6DJ01"/>
<keyword evidence="5" id="KW-0611">Plant defense</keyword>
<dbReference type="InterPro" id="IPR027417">
    <property type="entry name" value="P-loop_NTPase"/>
</dbReference>
<feature type="compositionally biased region" description="Low complexity" evidence="7">
    <location>
        <begin position="114"/>
        <end position="123"/>
    </location>
</feature>
<dbReference type="InterPro" id="IPR042197">
    <property type="entry name" value="Apaf_helical"/>
</dbReference>
<evidence type="ECO:0000259" key="8">
    <source>
        <dbReference type="Pfam" id="PF00931"/>
    </source>
</evidence>
<dbReference type="OrthoDB" id="603156at2759"/>
<dbReference type="Gramene" id="TraesCS2D02G465600.1">
    <property type="protein sequence ID" value="TraesCS2D02G465600.1"/>
    <property type="gene ID" value="TraesCS2D02G465600"/>
</dbReference>
<dbReference type="Gene3D" id="3.80.10.10">
    <property type="entry name" value="Ribonuclease Inhibitor"/>
    <property type="match status" value="3"/>
</dbReference>
<evidence type="ECO:0000256" key="1">
    <source>
        <dbReference type="ARBA" id="ARBA00008894"/>
    </source>
</evidence>
<dbReference type="EnsemblPlants" id="TraesCS2D02G465600.1">
    <property type="protein sequence ID" value="TraesCS2D02G465600.1"/>
    <property type="gene ID" value="TraesCS2D02G465600"/>
</dbReference>
<feature type="domain" description="NB-ARC" evidence="8">
    <location>
        <begin position="230"/>
        <end position="402"/>
    </location>
</feature>
<dbReference type="InterPro" id="IPR036388">
    <property type="entry name" value="WH-like_DNA-bd_sf"/>
</dbReference>
<keyword evidence="4" id="KW-0547">Nucleotide-binding</keyword>
<dbReference type="GO" id="GO:0043531">
    <property type="term" value="F:ADP binding"/>
    <property type="evidence" value="ECO:0007669"/>
    <property type="project" value="InterPro"/>
</dbReference>
<dbReference type="Gene3D" id="1.20.5.4130">
    <property type="match status" value="1"/>
</dbReference>
<dbReference type="InterPro" id="IPR002182">
    <property type="entry name" value="NB-ARC"/>
</dbReference>
<evidence type="ECO:0000256" key="7">
    <source>
        <dbReference type="SAM" id="MobiDB-lite"/>
    </source>
</evidence>
<sequence>MTGLLGTVIDAAIGWLVQSTLESFFTGQMEAWTREIGIAEDVEKLKLQMRYVEMVLAAAKGRRIDNMPLAQSLDDLRDLLYDSEDVMDELDYYRLEQQIKGKDCSTLSDSGANPEGSYVSSSSPSSVFEFVYKATSQITSWALSGRKRKREEDQPAHSTMLPLEIKHDISKRINVIVDKLCTIGNSVQRVLQVDISCPIATSSESQNTARNPRMTTSVPIESKVYGRDAERDKIIKLLINGKSSDLNVLPLVGVIGGVGKTTLARFVYHDQRIIDHFDLQIWVCVSTDFNEVRLTSEILEHVCEDRQEYEKVSNPDVLQNILLKYIRYKRFLLVLDDMWEEKDRIGWINLLALLRNNQAIGCMILATTRRKSVAKMIRTMADVKVNGLDSKNFWLFFRACAFGDASYEGSPSLQSIGKEIAKALKGCPLAARSVGALLKTDRRYQHWVTVRDKWKSLEVADDILPILKLSYDYLPVHLQRCFLYCSLFPEDYRFSCRKLVREGSYHVMHDLMHELAGRVSSNECATIDGLKSEAIQPSVRHLSIITTAFDTDKCGSFPIEKFDKILQKSGPLQKLRTLMLFGRSSINLLGSLRILCKNAKYIRFLRIYVTYADISSIHSSLNPCHLRYLEFICVRTKNIAVYGVYNNTVFPQALTRFYHLQVLNAGISFSGNLALPSDMHNLVNLRCLISHEKVQHAIASVGNMTSLRELSFKVQNVGSFEIGQLQSMNELVYLEISQLQNVKTKEEASGARLLDKEYLEFLSLSWEDSSTNLEHDTAKDVLEGLQPRQNLKLLKISGYGGATSPTWLSSTLSITSLQVLHLEKCREWQVLTSLEMLPSLRKLTLIRMLNLMEISVPSLEELILIDLPKLEKCIGSYGMELTSHPRVLMIKNCPQLNEFSLFQSYSSFDAEQKSWFPSLRKLTIMRCPHIINWEILPLKEMGALKELELMDLHVVRELTVRSLEKLVLIKMASLGVCNSLKTSPPLHILPSRRDENKWRSSLCRLTIHDCPSMMVSHPRRPCALISELSVRGVPTLPTMRMNQRRFKIESNESSVLHGRVLPFHILRGITTLQIENCPNLVSLSSGGSRGLTGFTSLTELVLDRCPKLVSLLVGETKDDGIMFLTSLRSLDIKMNPELSSEWDLKLQEQEQGGNQIQLLPPSLDKLVIMALTDSFQSHLLPCLPSITVLKIHRSPELTSLQLRCCTTLKELEIEECVSLASVEGFQFIRNLTSLKVSGSPGVASWSELVSHQQGASEIWSGLETLWISDASVLCMPFCKQLTSLRHLQFGYWGRKQGESVVSLTEEQEKALQLLTSLQELKFLRCPELSSLPANLHRLTSLKTLSIMHCKSITRLPDMGLPTSLRCLKLYNCSEELGIQCRIAATEKLTVMIDHQDVN</sequence>
<keyword evidence="6" id="KW-0067">ATP-binding</keyword>
<evidence type="ECO:0000256" key="5">
    <source>
        <dbReference type="ARBA" id="ARBA00022821"/>
    </source>
</evidence>
<dbReference type="GO" id="GO:0006952">
    <property type="term" value="P:defense response"/>
    <property type="evidence" value="ECO:0007669"/>
    <property type="project" value="UniProtKB-KW"/>
</dbReference>
<protein>
    <recommendedName>
        <fullName evidence="13">NB-ARC domain-containing protein</fullName>
    </recommendedName>
</protein>
<dbReference type="SUPFAM" id="SSF52540">
    <property type="entry name" value="P-loop containing nucleoside triphosphate hydrolases"/>
    <property type="match status" value="1"/>
</dbReference>
<dbReference type="Gene3D" id="1.10.8.430">
    <property type="entry name" value="Helical domain of apoptotic protease-activating factors"/>
    <property type="match status" value="1"/>
</dbReference>
<evidence type="ECO:0000313" key="12">
    <source>
        <dbReference type="Proteomes" id="UP000019116"/>
    </source>
</evidence>
<organism evidence="11">
    <name type="scientific">Triticum aestivum</name>
    <name type="common">Wheat</name>
    <dbReference type="NCBI Taxonomy" id="4565"/>
    <lineage>
        <taxon>Eukaryota</taxon>
        <taxon>Viridiplantae</taxon>
        <taxon>Streptophyta</taxon>
        <taxon>Embryophyta</taxon>
        <taxon>Tracheophyta</taxon>
        <taxon>Spermatophyta</taxon>
        <taxon>Magnoliopsida</taxon>
        <taxon>Liliopsida</taxon>
        <taxon>Poales</taxon>
        <taxon>Poaceae</taxon>
        <taxon>BOP clade</taxon>
        <taxon>Pooideae</taxon>
        <taxon>Triticodae</taxon>
        <taxon>Triticeae</taxon>
        <taxon>Triticinae</taxon>
        <taxon>Triticum</taxon>
    </lineage>
</organism>
<dbReference type="InterPro" id="IPR041118">
    <property type="entry name" value="Rx_N"/>
</dbReference>
<dbReference type="InterPro" id="IPR056789">
    <property type="entry name" value="LRR_R13L1-DRL21"/>
</dbReference>
<dbReference type="Pfam" id="PF18052">
    <property type="entry name" value="Rx_N"/>
    <property type="match status" value="1"/>
</dbReference>
<keyword evidence="3" id="KW-0677">Repeat</keyword>
<dbReference type="Pfam" id="PF25019">
    <property type="entry name" value="LRR_R13L1-DRL21"/>
    <property type="match status" value="1"/>
</dbReference>
<dbReference type="SMR" id="A0A3B6DJ01"/>
<accession>A0A3B6DJ01</accession>
<reference evidence="11" key="1">
    <citation type="submission" date="2018-08" db="EMBL/GenBank/DDBJ databases">
        <authorList>
            <person name="Rossello M."/>
        </authorList>
    </citation>
    <scope>NUCLEOTIDE SEQUENCE [LARGE SCALE GENOMIC DNA]</scope>
    <source>
        <strain evidence="11">cv. Chinese Spring</strain>
    </source>
</reference>
<feature type="domain" description="Disease resistance N-terminal" evidence="9">
    <location>
        <begin position="21"/>
        <end position="102"/>
    </location>
</feature>
<keyword evidence="2" id="KW-0433">Leucine-rich repeat</keyword>
<dbReference type="GO" id="GO:0051707">
    <property type="term" value="P:response to other organism"/>
    <property type="evidence" value="ECO:0007669"/>
    <property type="project" value="UniProtKB-ARBA"/>
</dbReference>
<dbReference type="Gene3D" id="1.10.10.10">
    <property type="entry name" value="Winged helix-like DNA-binding domain superfamily/Winged helix DNA-binding domain"/>
    <property type="match status" value="1"/>
</dbReference>
<feature type="region of interest" description="Disordered" evidence="7">
    <location>
        <begin position="104"/>
        <end position="123"/>
    </location>
</feature>
<evidence type="ECO:0008006" key="13">
    <source>
        <dbReference type="Google" id="ProtNLM"/>
    </source>
</evidence>
<evidence type="ECO:0000256" key="6">
    <source>
        <dbReference type="ARBA" id="ARBA00022840"/>
    </source>
</evidence>
<evidence type="ECO:0000256" key="3">
    <source>
        <dbReference type="ARBA" id="ARBA00022737"/>
    </source>
</evidence>
<dbReference type="PANTHER" id="PTHR36766">
    <property type="entry name" value="PLANT BROAD-SPECTRUM MILDEW RESISTANCE PROTEIN RPW8"/>
    <property type="match status" value="1"/>
</dbReference>